<dbReference type="AlphaFoldDB" id="A0A367KNH3"/>
<dbReference type="SUPFAM" id="SSF56801">
    <property type="entry name" value="Acetyl-CoA synthetase-like"/>
    <property type="match status" value="1"/>
</dbReference>
<organism evidence="4 5">
    <name type="scientific">Rhizopus stolonifer</name>
    <name type="common">Rhizopus nigricans</name>
    <dbReference type="NCBI Taxonomy" id="4846"/>
    <lineage>
        <taxon>Eukaryota</taxon>
        <taxon>Fungi</taxon>
        <taxon>Fungi incertae sedis</taxon>
        <taxon>Mucoromycota</taxon>
        <taxon>Mucoromycotina</taxon>
        <taxon>Mucoromycetes</taxon>
        <taxon>Mucorales</taxon>
        <taxon>Mucorineae</taxon>
        <taxon>Rhizopodaceae</taxon>
        <taxon>Rhizopus</taxon>
    </lineage>
</organism>
<evidence type="ECO:0000259" key="3">
    <source>
        <dbReference type="Pfam" id="PF00501"/>
    </source>
</evidence>
<keyword evidence="1" id="KW-0547">Nucleotide-binding</keyword>
<protein>
    <recommendedName>
        <fullName evidence="3">AMP-dependent synthetase/ligase domain-containing protein</fullName>
    </recommendedName>
</protein>
<accession>A0A367KNH3</accession>
<dbReference type="Proteomes" id="UP000253551">
    <property type="component" value="Unassembled WGS sequence"/>
</dbReference>
<feature type="domain" description="AMP-dependent synthetase/ligase" evidence="3">
    <location>
        <begin position="3"/>
        <end position="344"/>
    </location>
</feature>
<gene>
    <name evidence="4" type="ORF">CU098_011898</name>
</gene>
<dbReference type="Pfam" id="PF00501">
    <property type="entry name" value="AMP-binding"/>
    <property type="match status" value="1"/>
</dbReference>
<sequence>MNGLVTVPISAHASSSHLLNVLTKTSLRVLVVDANLLSTVLNTASSSLLKHVIVIGDVSDLHKKEAQISGIELLTFGELEKRGDNEKYEGVQVVPTDLASIYFSSATGEEAKNGIVLTQNNLLSSISSYLLVIPPQQKITVKDRLMLNLPIDHVLGHVLSAAVSFLGGSIVFGPEINGSDNIDIAGSWFLGQVKQLIESRYGKSFLFKRGYDAKKEYLKDGRMVNDCKYDMLVFRSIRQTLFGGNLRLIYNDNDDNAEPTLATFLRIVLSAQVLQTLSMPETSSSIATSMFYDYNAVPEARGASLPCNEVKLVDLQEQSLTAEDKPNPRGEIWVRGNNVFTGYYKDEQATSDVLDSDGWFSTGYLGEFLPNGTLKMLGKK</sequence>
<dbReference type="STRING" id="4846.A0A367KNH3"/>
<evidence type="ECO:0000256" key="2">
    <source>
        <dbReference type="ARBA" id="ARBA00022840"/>
    </source>
</evidence>
<keyword evidence="2" id="KW-0067">ATP-binding</keyword>
<dbReference type="Gene3D" id="3.40.50.12780">
    <property type="entry name" value="N-terminal domain of ligase-like"/>
    <property type="match status" value="1"/>
</dbReference>
<dbReference type="EMBL" id="PJQM01000930">
    <property type="protein sequence ID" value="RCI03680.1"/>
    <property type="molecule type" value="Genomic_DNA"/>
</dbReference>
<evidence type="ECO:0000313" key="5">
    <source>
        <dbReference type="Proteomes" id="UP000253551"/>
    </source>
</evidence>
<evidence type="ECO:0000256" key="1">
    <source>
        <dbReference type="ARBA" id="ARBA00022741"/>
    </source>
</evidence>
<dbReference type="GO" id="GO:0005524">
    <property type="term" value="F:ATP binding"/>
    <property type="evidence" value="ECO:0007669"/>
    <property type="project" value="UniProtKB-KW"/>
</dbReference>
<dbReference type="InterPro" id="IPR000873">
    <property type="entry name" value="AMP-dep_synth/lig_dom"/>
</dbReference>
<dbReference type="GO" id="GO:0004467">
    <property type="term" value="F:long-chain fatty acid-CoA ligase activity"/>
    <property type="evidence" value="ECO:0007669"/>
    <property type="project" value="TreeGrafter"/>
</dbReference>
<dbReference type="GO" id="GO:0005783">
    <property type="term" value="C:endoplasmic reticulum"/>
    <property type="evidence" value="ECO:0007669"/>
    <property type="project" value="TreeGrafter"/>
</dbReference>
<evidence type="ECO:0000313" key="4">
    <source>
        <dbReference type="EMBL" id="RCI03680.1"/>
    </source>
</evidence>
<keyword evidence="5" id="KW-1185">Reference proteome</keyword>
<dbReference type="InterPro" id="IPR042099">
    <property type="entry name" value="ANL_N_sf"/>
</dbReference>
<proteinExistence type="predicted"/>
<dbReference type="PANTHER" id="PTHR43272:SF33">
    <property type="entry name" value="AMP-BINDING DOMAIN-CONTAINING PROTEIN-RELATED"/>
    <property type="match status" value="1"/>
</dbReference>
<comment type="caution">
    <text evidence="4">The sequence shown here is derived from an EMBL/GenBank/DDBJ whole genome shotgun (WGS) entry which is preliminary data.</text>
</comment>
<name>A0A367KNH3_RHIST</name>
<dbReference type="GO" id="GO:0016020">
    <property type="term" value="C:membrane"/>
    <property type="evidence" value="ECO:0007669"/>
    <property type="project" value="TreeGrafter"/>
</dbReference>
<dbReference type="OrthoDB" id="1700726at2759"/>
<dbReference type="PANTHER" id="PTHR43272">
    <property type="entry name" value="LONG-CHAIN-FATTY-ACID--COA LIGASE"/>
    <property type="match status" value="1"/>
</dbReference>
<reference evidence="4 5" key="1">
    <citation type="journal article" date="2018" name="G3 (Bethesda)">
        <title>Phylogenetic and Phylogenomic Definition of Rhizopus Species.</title>
        <authorList>
            <person name="Gryganskyi A.P."/>
            <person name="Golan J."/>
            <person name="Dolatabadi S."/>
            <person name="Mondo S."/>
            <person name="Robb S."/>
            <person name="Idnurm A."/>
            <person name="Muszewska A."/>
            <person name="Steczkiewicz K."/>
            <person name="Masonjones S."/>
            <person name="Liao H.L."/>
            <person name="Gajdeczka M.T."/>
            <person name="Anike F."/>
            <person name="Vuek A."/>
            <person name="Anishchenko I.M."/>
            <person name="Voigt K."/>
            <person name="de Hoog G.S."/>
            <person name="Smith M.E."/>
            <person name="Heitman J."/>
            <person name="Vilgalys R."/>
            <person name="Stajich J.E."/>
        </authorList>
    </citation>
    <scope>NUCLEOTIDE SEQUENCE [LARGE SCALE GENOMIC DNA]</scope>
    <source>
        <strain evidence="4 5">LSU 92-RS-03</strain>
    </source>
</reference>